<feature type="domain" description="Helicase ATP-binding" evidence="2">
    <location>
        <begin position="83"/>
        <end position="241"/>
    </location>
</feature>
<dbReference type="SMART" id="SM00487">
    <property type="entry name" value="DEXDc"/>
    <property type="match status" value="1"/>
</dbReference>
<dbReference type="InterPro" id="IPR049730">
    <property type="entry name" value="SNF2/RAD54-like_C"/>
</dbReference>
<keyword evidence="4" id="KW-0067">ATP-binding</keyword>
<dbReference type="PROSITE" id="PS51192">
    <property type="entry name" value="HELICASE_ATP_BIND_1"/>
    <property type="match status" value="1"/>
</dbReference>
<comment type="caution">
    <text evidence="4">The sequence shown here is derived from an EMBL/GenBank/DDBJ whole genome shotgun (WGS) entry which is preliminary data.</text>
</comment>
<feature type="non-terminal residue" evidence="4">
    <location>
        <position position="1"/>
    </location>
</feature>
<keyword evidence="4" id="KW-0347">Helicase</keyword>
<gene>
    <name evidence="4" type="ORF">B1B_10503</name>
</gene>
<dbReference type="Gene3D" id="3.40.50.300">
    <property type="entry name" value="P-loop containing nucleotide triphosphate hydrolases"/>
    <property type="match status" value="1"/>
</dbReference>
<evidence type="ECO:0000256" key="1">
    <source>
        <dbReference type="ARBA" id="ARBA00022801"/>
    </source>
</evidence>
<keyword evidence="4" id="KW-0547">Nucleotide-binding</keyword>
<reference evidence="4" key="2">
    <citation type="journal article" date="2014" name="ISME J.">
        <title>Microbial stratification in low pH oxic and suboxic macroscopic growths along an acid mine drainage.</title>
        <authorList>
            <person name="Mendez-Garcia C."/>
            <person name="Mesa V."/>
            <person name="Sprenger R.R."/>
            <person name="Richter M."/>
            <person name="Diez M.S."/>
            <person name="Solano J."/>
            <person name="Bargiela R."/>
            <person name="Golyshina O.V."/>
            <person name="Manteca A."/>
            <person name="Ramos J.L."/>
            <person name="Gallego J.R."/>
            <person name="Llorente I."/>
            <person name="Martins Dos Santos V.A."/>
            <person name="Jensen O.N."/>
            <person name="Pelaez A.I."/>
            <person name="Sanchez J."/>
            <person name="Ferrer M."/>
        </authorList>
    </citation>
    <scope>NUCLEOTIDE SEQUENCE</scope>
</reference>
<dbReference type="EMBL" id="AUZY01006881">
    <property type="protein sequence ID" value="EQD52890.1"/>
    <property type="molecule type" value="Genomic_DNA"/>
</dbReference>
<dbReference type="InterPro" id="IPR014001">
    <property type="entry name" value="Helicase_ATP-bd"/>
</dbReference>
<evidence type="ECO:0000259" key="2">
    <source>
        <dbReference type="PROSITE" id="PS51192"/>
    </source>
</evidence>
<dbReference type="GO" id="GO:0004386">
    <property type="term" value="F:helicase activity"/>
    <property type="evidence" value="ECO:0007669"/>
    <property type="project" value="UniProtKB-KW"/>
</dbReference>
<dbReference type="InterPro" id="IPR000330">
    <property type="entry name" value="SNF2_N"/>
</dbReference>
<keyword evidence="1" id="KW-0378">Hydrolase</keyword>
<dbReference type="PROSITE" id="PS51194">
    <property type="entry name" value="HELICASE_CTER"/>
    <property type="match status" value="1"/>
</dbReference>
<dbReference type="Pfam" id="PF00176">
    <property type="entry name" value="SNF2-rel_dom"/>
    <property type="match status" value="1"/>
</dbReference>
<dbReference type="CDD" id="cd18793">
    <property type="entry name" value="SF2_C_SNF"/>
    <property type="match status" value="1"/>
</dbReference>
<reference evidence="4" key="1">
    <citation type="submission" date="2013-08" db="EMBL/GenBank/DDBJ databases">
        <authorList>
            <person name="Mendez C."/>
            <person name="Richter M."/>
            <person name="Ferrer M."/>
            <person name="Sanchez J."/>
        </authorList>
    </citation>
    <scope>NUCLEOTIDE SEQUENCE</scope>
</reference>
<accession>T1BFG8</accession>
<dbReference type="PANTHER" id="PTHR10799">
    <property type="entry name" value="SNF2/RAD54 HELICASE FAMILY"/>
    <property type="match status" value="1"/>
</dbReference>
<dbReference type="InterPro" id="IPR027417">
    <property type="entry name" value="P-loop_NTPase"/>
</dbReference>
<dbReference type="Pfam" id="PF00271">
    <property type="entry name" value="Helicase_C"/>
    <property type="match status" value="1"/>
</dbReference>
<dbReference type="SMART" id="SM00490">
    <property type="entry name" value="HELICc"/>
    <property type="match status" value="1"/>
</dbReference>
<proteinExistence type="predicted"/>
<dbReference type="GO" id="GO:0005524">
    <property type="term" value="F:ATP binding"/>
    <property type="evidence" value="ECO:0007669"/>
    <property type="project" value="InterPro"/>
</dbReference>
<dbReference type="GO" id="GO:0016787">
    <property type="term" value="F:hydrolase activity"/>
    <property type="evidence" value="ECO:0007669"/>
    <property type="project" value="UniProtKB-KW"/>
</dbReference>
<name>T1BFG8_9ZZZZ</name>
<feature type="domain" description="Helicase C-terminal" evidence="3">
    <location>
        <begin position="352"/>
        <end position="499"/>
    </location>
</feature>
<dbReference type="AlphaFoldDB" id="T1BFG8"/>
<organism evidence="4">
    <name type="scientific">mine drainage metagenome</name>
    <dbReference type="NCBI Taxonomy" id="410659"/>
    <lineage>
        <taxon>unclassified sequences</taxon>
        <taxon>metagenomes</taxon>
        <taxon>ecological metagenomes</taxon>
    </lineage>
</organism>
<evidence type="ECO:0000313" key="4">
    <source>
        <dbReference type="EMBL" id="EQD52890.1"/>
    </source>
</evidence>
<dbReference type="SUPFAM" id="SSF52540">
    <property type="entry name" value="P-loop containing nucleoside triphosphate hydrolases"/>
    <property type="match status" value="2"/>
</dbReference>
<protein>
    <submittedName>
        <fullName evidence="4">SNF2/RAD54 family helicase</fullName>
    </submittedName>
</protein>
<sequence length="524" mass="56671">EEGSLEAVRAALSDALIGSEGELTLGQYLGFVRGVKTHGVAMEDGWQASAHTVAGSDPVSVEDLPSVTAQLYAYQIRGVRWLCAVASGGLGCILGDEMGLGKTLQVIVLLASEKNHGHGPNLVVCPSTLLENWRREIAKFCPSLAVLVHQGAGRTGSASILSSVDVVVASYDTVVRDQILLSVVQWNCLVLDEAQAIKNPEARRSAVAKSIPRRVSLAVTGTPVENCLEDLWSIADFALPGMLGSRSEFLAHFEDTVTDAQRLGPLVSPILLRRLVSEVADDLPPRIDIPQPLRLDGTQAEAYERIRREAEAEYGCAAGLVALNRLRMFCTHPRLLDAGSGDPAEGWPKYQRLLEILEEIFSAGEKALVFSSYTGMSDILVSDLPLRFGTVHVDWIDGRVSIAERQIRVDRFAETPKPGVLVLNPHAAGTGLNIAAANHVIHYNPEWNPAVQDQASARAYRRGQTRPVTVHQFFYMDTVEEVITERLDAKRDLAAGAARGTAAEPDSGEILKALQRSPLGVFAV</sequence>
<dbReference type="InterPro" id="IPR001650">
    <property type="entry name" value="Helicase_C-like"/>
</dbReference>
<evidence type="ECO:0000259" key="3">
    <source>
        <dbReference type="PROSITE" id="PS51194"/>
    </source>
</evidence>
<dbReference type="InterPro" id="IPR038718">
    <property type="entry name" value="SNF2-like_sf"/>
</dbReference>
<dbReference type="Gene3D" id="3.40.50.10810">
    <property type="entry name" value="Tandem AAA-ATPase domain"/>
    <property type="match status" value="1"/>
</dbReference>